<feature type="region of interest" description="Disordered" evidence="1">
    <location>
        <begin position="261"/>
        <end position="286"/>
    </location>
</feature>
<dbReference type="Gene3D" id="3.40.30.10">
    <property type="entry name" value="Glutaredoxin"/>
    <property type="match status" value="1"/>
</dbReference>
<organism evidence="3 4">
    <name type="scientific">Prorocentrum cordatum</name>
    <dbReference type="NCBI Taxonomy" id="2364126"/>
    <lineage>
        <taxon>Eukaryota</taxon>
        <taxon>Sar</taxon>
        <taxon>Alveolata</taxon>
        <taxon>Dinophyceae</taxon>
        <taxon>Prorocentrales</taxon>
        <taxon>Prorocentraceae</taxon>
        <taxon>Prorocentrum</taxon>
    </lineage>
</organism>
<feature type="compositionally biased region" description="Basic residues" evidence="1">
    <location>
        <begin position="781"/>
        <end position="796"/>
    </location>
</feature>
<name>A0ABN9Y480_9DINO</name>
<sequence length="823" mass="86467">GLGFTTLHPDFAARGIQVLGVSPSSPEENRKFREEYGLPFPLLSDARQSIPRALGVSGRWGALLHPLREGGRKVAMFWPSVNPAEFARNALRLIDRNFPDRVPEEDRPRNAEAERVAPAAARCGGGWRIIDRQTQLDAGAGLCERGVGLARSPSQVSPEECEWSVRDLFAGEDAVIPSVVGDLLLADGGADLEFSPEDRQQAEALVESVRCSSKPWSRQKRQKLTTLPHPKVSKRSGRESTLLLAAQRQLLAVMTQGLLPELTPPPSQASRQPRAPRQPARQPLSQAQTVQSQWIQQVVAGGEGRAVLFGESLGLASGAALSQAAQLVAEARLSEVAAAVESAVVEFWLLTGIFSVTSFSTLATETAEYKALLQAPGLDGMLNIALHARRGVVASGPFAAMLIQGFAHWSCLDFSTGSRSRSGVPSRGRVLAVCANLGAGDRAGEMGRRGGLKAASNVRRRNARVRAKSRVCFDVVLKHPASKRYSPLQKAILRSAPRFARTMRAMSRKLGSVRSAHGAPAPGAAAADVFALCTRVVPRMAAGGLSLLRVLFSQVPAPRPPAGSSSQPAAPPRARAGGPLRAMAGEGDASAGATGLEVSARMLLISGAVLRYGQFFLSNLRAPRHLFKQEGASAQDPLATPPGGGGVAPAAPAAHAAPRVFPAPLGPVVPAAPAAYKGTAATAALAAQRAAAAATAREAQPEEEEKAGLRLGPAPRQERDSPLPPAPGPAPQPPASCPSPPPPRRRRPRRPSRCRCPPGPSRSCTPAPPSVPTAPSASRGALRRRRTASSGPRRRAPGPSPGSRCASGCRSRRGTQACTSARP</sequence>
<feature type="compositionally biased region" description="Low complexity" evidence="1">
    <location>
        <begin position="268"/>
        <end position="286"/>
    </location>
</feature>
<feature type="domain" description="Alkyl hydroperoxide reductase subunit C/ Thiol specific antioxidant" evidence="2">
    <location>
        <begin position="4"/>
        <end position="57"/>
    </location>
</feature>
<dbReference type="Proteomes" id="UP001189429">
    <property type="component" value="Unassembled WGS sequence"/>
</dbReference>
<proteinExistence type="predicted"/>
<feature type="compositionally biased region" description="Pro residues" evidence="1">
    <location>
        <begin position="722"/>
        <end position="742"/>
    </location>
</feature>
<dbReference type="SUPFAM" id="SSF52833">
    <property type="entry name" value="Thioredoxin-like"/>
    <property type="match status" value="1"/>
</dbReference>
<dbReference type="InterPro" id="IPR036249">
    <property type="entry name" value="Thioredoxin-like_sf"/>
</dbReference>
<feature type="region of interest" description="Disordered" evidence="1">
    <location>
        <begin position="694"/>
        <end position="823"/>
    </location>
</feature>
<keyword evidence="4" id="KW-1185">Reference proteome</keyword>
<reference evidence="3" key="1">
    <citation type="submission" date="2023-10" db="EMBL/GenBank/DDBJ databases">
        <authorList>
            <person name="Chen Y."/>
            <person name="Shah S."/>
            <person name="Dougan E. K."/>
            <person name="Thang M."/>
            <person name="Chan C."/>
        </authorList>
    </citation>
    <scope>NUCLEOTIDE SEQUENCE [LARGE SCALE GENOMIC DNA]</scope>
</reference>
<feature type="compositionally biased region" description="Basic residues" evidence="1">
    <location>
        <begin position="743"/>
        <end position="753"/>
    </location>
</feature>
<evidence type="ECO:0000259" key="2">
    <source>
        <dbReference type="Pfam" id="PF00578"/>
    </source>
</evidence>
<dbReference type="EMBL" id="CAUYUJ010021651">
    <property type="protein sequence ID" value="CAK0906168.1"/>
    <property type="molecule type" value="Genomic_DNA"/>
</dbReference>
<gene>
    <name evidence="3" type="ORF">PCOR1329_LOCUS81589</name>
</gene>
<feature type="region of interest" description="Disordered" evidence="1">
    <location>
        <begin position="557"/>
        <end position="581"/>
    </location>
</feature>
<evidence type="ECO:0000313" key="4">
    <source>
        <dbReference type="Proteomes" id="UP001189429"/>
    </source>
</evidence>
<evidence type="ECO:0000256" key="1">
    <source>
        <dbReference type="SAM" id="MobiDB-lite"/>
    </source>
</evidence>
<feature type="region of interest" description="Disordered" evidence="1">
    <location>
        <begin position="217"/>
        <end position="238"/>
    </location>
</feature>
<feature type="compositionally biased region" description="Low complexity" evidence="1">
    <location>
        <begin position="562"/>
        <end position="581"/>
    </location>
</feature>
<evidence type="ECO:0000313" key="3">
    <source>
        <dbReference type="EMBL" id="CAK0906168.1"/>
    </source>
</evidence>
<dbReference type="Pfam" id="PF00578">
    <property type="entry name" value="AhpC-TSA"/>
    <property type="match status" value="1"/>
</dbReference>
<dbReference type="InterPro" id="IPR000866">
    <property type="entry name" value="AhpC/TSA"/>
</dbReference>
<protein>
    <recommendedName>
        <fullName evidence="2">Alkyl hydroperoxide reductase subunit C/ Thiol specific antioxidant domain-containing protein</fullName>
    </recommendedName>
</protein>
<comment type="caution">
    <text evidence="3">The sequence shown here is derived from an EMBL/GenBank/DDBJ whole genome shotgun (WGS) entry which is preliminary data.</text>
</comment>
<feature type="non-terminal residue" evidence="3">
    <location>
        <position position="1"/>
    </location>
</feature>
<feature type="region of interest" description="Disordered" evidence="1">
    <location>
        <begin position="632"/>
        <end position="651"/>
    </location>
</feature>
<accession>A0ABN9Y480</accession>